<evidence type="ECO:0000313" key="11">
    <source>
        <dbReference type="Proteomes" id="UP000190423"/>
    </source>
</evidence>
<dbReference type="Gene3D" id="3.40.50.10950">
    <property type="match status" value="1"/>
</dbReference>
<keyword evidence="11" id="KW-1185">Reference proteome</keyword>
<dbReference type="InterPro" id="IPR042112">
    <property type="entry name" value="P_AcTrfase_dom2"/>
</dbReference>
<dbReference type="Pfam" id="PF01515">
    <property type="entry name" value="PTA_PTB"/>
    <property type="match status" value="1"/>
</dbReference>
<name>A0A1T4LCX8_TREPO</name>
<dbReference type="EC" id="2.3.1.8" evidence="4"/>
<dbReference type="NCBIfam" id="NF007233">
    <property type="entry name" value="PRK09653.1"/>
    <property type="match status" value="1"/>
</dbReference>
<dbReference type="NCBIfam" id="TIGR00651">
    <property type="entry name" value="pta"/>
    <property type="match status" value="1"/>
</dbReference>
<dbReference type="Proteomes" id="UP000190423">
    <property type="component" value="Unassembled WGS sequence"/>
</dbReference>
<gene>
    <name evidence="10" type="ORF">SAMN02745149_01534</name>
</gene>
<evidence type="ECO:0000256" key="2">
    <source>
        <dbReference type="ARBA" id="ARBA00004989"/>
    </source>
</evidence>
<sequence>MDFVAALKEKAKKAGKTIVLCEGEDKRVVEAAAKIVKEGIAKIILIGTKEECSRVAPGVDLSGVELVDPASSDRTDAYAELLYKAREGKINKKTGAPEYADVASAKSYILKDRTMFGALMLKAGDADGFVSGACHSTANTLRPGLQVIKTAPGIKTVSSSFIMVAPEGGNKYIPEGVALFADCAINIEPTAEELSDIAIAAADTAQKIAGISPKVALLSFSTKGSGNDDKYLKSVPKVQEAVKIAREKAPDLELDGEFQFDAAVAPEVSTIKAPDSKVAGHANVFVFPNINAGNIGYKIAQRMGGWMAIGPVCQGFAKPLNDLSRGCNVDDIVATVAVTALQA</sequence>
<protein>
    <recommendedName>
        <fullName evidence="5">Phosphate acetyltransferase</fullName>
        <ecNumber evidence="4">2.3.1.8</ecNumber>
    </recommendedName>
    <alternativeName>
        <fullName evidence="8">Phosphotransacetylase</fullName>
    </alternativeName>
</protein>
<accession>A0A1T4LCX8</accession>
<keyword evidence="6 10" id="KW-0808">Transferase</keyword>
<dbReference type="EMBL" id="FUWG01000011">
    <property type="protein sequence ID" value="SJZ52398.1"/>
    <property type="molecule type" value="Genomic_DNA"/>
</dbReference>
<evidence type="ECO:0000256" key="1">
    <source>
        <dbReference type="ARBA" id="ARBA00000705"/>
    </source>
</evidence>
<reference evidence="10 11" key="1">
    <citation type="submission" date="2017-02" db="EMBL/GenBank/DDBJ databases">
        <authorList>
            <person name="Peterson S.W."/>
        </authorList>
    </citation>
    <scope>NUCLEOTIDE SEQUENCE [LARGE SCALE GENOMIC DNA]</scope>
    <source>
        <strain evidence="10 11">ATCC BAA-908</strain>
    </source>
</reference>
<evidence type="ECO:0000259" key="9">
    <source>
        <dbReference type="Pfam" id="PF01515"/>
    </source>
</evidence>
<organism evidence="10 11">
    <name type="scientific">Treponema porcinum</name>
    <dbReference type="NCBI Taxonomy" id="261392"/>
    <lineage>
        <taxon>Bacteria</taxon>
        <taxon>Pseudomonadati</taxon>
        <taxon>Spirochaetota</taxon>
        <taxon>Spirochaetia</taxon>
        <taxon>Spirochaetales</taxon>
        <taxon>Treponemataceae</taxon>
        <taxon>Treponema</taxon>
    </lineage>
</organism>
<dbReference type="InterPro" id="IPR002505">
    <property type="entry name" value="PTA_PTB"/>
</dbReference>
<evidence type="ECO:0000313" key="10">
    <source>
        <dbReference type="EMBL" id="SJZ52398.1"/>
    </source>
</evidence>
<feature type="domain" description="Phosphate acetyl/butaryl transferase" evidence="9">
    <location>
        <begin position="3"/>
        <end position="340"/>
    </location>
</feature>
<comment type="catalytic activity">
    <reaction evidence="1">
        <text>acetyl-CoA + phosphate = acetyl phosphate + CoA</text>
        <dbReference type="Rhea" id="RHEA:19521"/>
        <dbReference type="ChEBI" id="CHEBI:22191"/>
        <dbReference type="ChEBI" id="CHEBI:43474"/>
        <dbReference type="ChEBI" id="CHEBI:57287"/>
        <dbReference type="ChEBI" id="CHEBI:57288"/>
        <dbReference type="EC" id="2.3.1.8"/>
    </reaction>
</comment>
<evidence type="ECO:0000256" key="5">
    <source>
        <dbReference type="ARBA" id="ARBA00021528"/>
    </source>
</evidence>
<comment type="pathway">
    <text evidence="2">Metabolic intermediate biosynthesis; acetyl-CoA biosynthesis; acetyl-CoA from acetate: step 2/2.</text>
</comment>
<dbReference type="SUPFAM" id="SSF53659">
    <property type="entry name" value="Isocitrate/Isopropylmalate dehydrogenase-like"/>
    <property type="match status" value="1"/>
</dbReference>
<dbReference type="Gene3D" id="3.40.50.10750">
    <property type="entry name" value="Isocitrate/Isopropylmalate dehydrogenase-like"/>
    <property type="match status" value="1"/>
</dbReference>
<dbReference type="PANTHER" id="PTHR43356:SF3">
    <property type="entry name" value="PHOSPHATE ACETYLTRANSFERASE"/>
    <property type="match status" value="1"/>
</dbReference>
<dbReference type="InterPro" id="IPR012147">
    <property type="entry name" value="P_Ac_Bu_trans"/>
</dbReference>
<dbReference type="GO" id="GO:0008959">
    <property type="term" value="F:phosphate acetyltransferase activity"/>
    <property type="evidence" value="ECO:0007669"/>
    <property type="project" value="UniProtKB-EC"/>
</dbReference>
<dbReference type="PIRSF" id="PIRSF000428">
    <property type="entry name" value="P_Ac_trans"/>
    <property type="match status" value="1"/>
</dbReference>
<proteinExistence type="inferred from homology"/>
<dbReference type="AlphaFoldDB" id="A0A1T4LCX8"/>
<evidence type="ECO:0000256" key="4">
    <source>
        <dbReference type="ARBA" id="ARBA00012707"/>
    </source>
</evidence>
<dbReference type="STRING" id="261392.SAMN02745149_01534"/>
<dbReference type="InterPro" id="IPR004614">
    <property type="entry name" value="P_AcTrfase"/>
</dbReference>
<keyword evidence="7" id="KW-0012">Acyltransferase</keyword>
<evidence type="ECO:0000256" key="7">
    <source>
        <dbReference type="ARBA" id="ARBA00023315"/>
    </source>
</evidence>
<dbReference type="PANTHER" id="PTHR43356">
    <property type="entry name" value="PHOSPHATE ACETYLTRANSFERASE"/>
    <property type="match status" value="1"/>
</dbReference>
<evidence type="ECO:0000256" key="6">
    <source>
        <dbReference type="ARBA" id="ARBA00022679"/>
    </source>
</evidence>
<dbReference type="InterPro" id="IPR042113">
    <property type="entry name" value="P_AcTrfase_dom1"/>
</dbReference>
<comment type="similarity">
    <text evidence="3">Belongs to the phosphate acetyltransferase and butyryltransferase family.</text>
</comment>
<dbReference type="RefSeq" id="WP_078933445.1">
    <property type="nucleotide sequence ID" value="NZ_FUWG01000011.1"/>
</dbReference>
<dbReference type="InterPro" id="IPR050500">
    <property type="entry name" value="Phos_Acetyltrans/Butyryltrans"/>
</dbReference>
<dbReference type="OrthoDB" id="9805787at2"/>
<evidence type="ECO:0000256" key="3">
    <source>
        <dbReference type="ARBA" id="ARBA00005656"/>
    </source>
</evidence>
<dbReference type="GeneID" id="78316823"/>
<evidence type="ECO:0000256" key="8">
    <source>
        <dbReference type="ARBA" id="ARBA00031108"/>
    </source>
</evidence>